<dbReference type="InterPro" id="IPR000719">
    <property type="entry name" value="Prot_kinase_dom"/>
</dbReference>
<keyword evidence="4" id="KW-0808">Transferase</keyword>
<feature type="region of interest" description="Disordered" evidence="2">
    <location>
        <begin position="341"/>
        <end position="392"/>
    </location>
</feature>
<dbReference type="AlphaFoldDB" id="A0A975S7Z7"/>
<feature type="compositionally biased region" description="Low complexity" evidence="2">
    <location>
        <begin position="256"/>
        <end position="266"/>
    </location>
</feature>
<dbReference type="GO" id="GO:0005524">
    <property type="term" value="F:ATP binding"/>
    <property type="evidence" value="ECO:0007669"/>
    <property type="project" value="UniProtKB-UniRule"/>
</dbReference>
<keyword evidence="1" id="KW-0067">ATP-binding</keyword>
<feature type="binding site" evidence="1">
    <location>
        <position position="48"/>
    </location>
    <ligand>
        <name>ATP</name>
        <dbReference type="ChEBI" id="CHEBI:30616"/>
    </ligand>
</feature>
<dbReference type="GO" id="GO:0004674">
    <property type="term" value="F:protein serine/threonine kinase activity"/>
    <property type="evidence" value="ECO:0007669"/>
    <property type="project" value="TreeGrafter"/>
</dbReference>
<dbReference type="InterPro" id="IPR051681">
    <property type="entry name" value="Ser/Thr_Kinases-Pseudokinases"/>
</dbReference>
<gene>
    <name evidence="4" type="ORF">KG104_07015</name>
</gene>
<reference evidence="4" key="1">
    <citation type="submission" date="2021-06" db="EMBL/GenBank/DDBJ databases">
        <title>Novel species in genus Arthrobacter.</title>
        <authorList>
            <person name="Zhang G."/>
        </authorList>
    </citation>
    <scope>NUCLEOTIDE SEQUENCE</scope>
    <source>
        <strain evidence="4">Zg-ZUI122</strain>
    </source>
</reference>
<keyword evidence="1" id="KW-0547">Nucleotide-binding</keyword>
<evidence type="ECO:0000256" key="2">
    <source>
        <dbReference type="SAM" id="MobiDB-lite"/>
    </source>
</evidence>
<dbReference type="RefSeq" id="WP_207346554.1">
    <property type="nucleotide sequence ID" value="NZ_CP076456.1"/>
</dbReference>
<evidence type="ECO:0000259" key="3">
    <source>
        <dbReference type="PROSITE" id="PS50011"/>
    </source>
</evidence>
<keyword evidence="4" id="KW-0418">Kinase</keyword>
<feature type="domain" description="Protein kinase" evidence="3">
    <location>
        <begin position="19"/>
        <end position="368"/>
    </location>
</feature>
<dbReference type="PROSITE" id="PS50011">
    <property type="entry name" value="PROTEIN_KINASE_DOM"/>
    <property type="match status" value="1"/>
</dbReference>
<organism evidence="4 5">
    <name type="scientific">Arthrobacter sunyaminii</name>
    <dbReference type="NCBI Taxonomy" id="2816859"/>
    <lineage>
        <taxon>Bacteria</taxon>
        <taxon>Bacillati</taxon>
        <taxon>Actinomycetota</taxon>
        <taxon>Actinomycetes</taxon>
        <taxon>Micrococcales</taxon>
        <taxon>Micrococcaceae</taxon>
        <taxon>Arthrobacter</taxon>
    </lineage>
</organism>
<feature type="compositionally biased region" description="Basic and acidic residues" evidence="2">
    <location>
        <begin position="292"/>
        <end position="306"/>
    </location>
</feature>
<keyword evidence="5" id="KW-1185">Reference proteome</keyword>
<evidence type="ECO:0000313" key="5">
    <source>
        <dbReference type="Proteomes" id="UP000680588"/>
    </source>
</evidence>
<dbReference type="KEGG" id="asun:KG104_07015"/>
<dbReference type="InterPro" id="IPR017441">
    <property type="entry name" value="Protein_kinase_ATP_BS"/>
</dbReference>
<dbReference type="SUPFAM" id="SSF56112">
    <property type="entry name" value="Protein kinase-like (PK-like)"/>
    <property type="match status" value="1"/>
</dbReference>
<dbReference type="InterPro" id="IPR011009">
    <property type="entry name" value="Kinase-like_dom_sf"/>
</dbReference>
<name>A0A975S7Z7_9MICC</name>
<feature type="compositionally biased region" description="Polar residues" evidence="2">
    <location>
        <begin position="371"/>
        <end position="383"/>
    </location>
</feature>
<dbReference type="PROSITE" id="PS00107">
    <property type="entry name" value="PROTEIN_KINASE_ATP"/>
    <property type="match status" value="1"/>
</dbReference>
<dbReference type="Proteomes" id="UP000680588">
    <property type="component" value="Chromosome"/>
</dbReference>
<proteinExistence type="predicted"/>
<dbReference type="Pfam" id="PF00069">
    <property type="entry name" value="Pkinase"/>
    <property type="match status" value="1"/>
</dbReference>
<sequence>MEFNEPAGPARPPEVDEGYRAGQLLGSGATARVWAVAREGDGARFALKIPAAAPGGPGTTFETRRELNILSRFEHENLLRVHTVLDTDQGPGLLMEWAQGGSLGRVLQARGTLGPGEAVTVLVGVASVLAYLHTLNVCHGEVSPNNILFTSSGKPLLADLGTAALLGTGRVSAASQEGDVLALASVGWLILTGRALPPAERRLPLSVLVPEIPAALAEVIDAGLQEEAGLRPDAAEFARRVFESMPAEPLNLALAKAPGPAGGLPTRRSRLERGRGAGGLLRRVRRANPGQAHREGALPEHREEKHRPNRVLLGAAAVLVAATMGLGAVAVAAPEILQGAASGEPETAPPASGAAPVNDADKGADPDIGSGANTPAPTGTDDGSGTEPGEPAEQLSLARTTGPELQLMVNGSDPVAAARALAELRARAFTAADAELLTDINVPRSPAMQADQAEISKLEASGTVLSGLAVEIVSAGPAVPGQEGKVSIRAAVSTSAYAERDARGAMVRNVAAISNQDVVLVMVRTADGWRIEDILAPPA</sequence>
<dbReference type="Gene3D" id="1.10.510.10">
    <property type="entry name" value="Transferase(Phosphotransferase) domain 1"/>
    <property type="match status" value="1"/>
</dbReference>
<feature type="region of interest" description="Disordered" evidence="2">
    <location>
        <begin position="256"/>
        <end position="307"/>
    </location>
</feature>
<dbReference type="PANTHER" id="PTHR44329">
    <property type="entry name" value="SERINE/THREONINE-PROTEIN KINASE TNNI3K-RELATED"/>
    <property type="match status" value="1"/>
</dbReference>
<evidence type="ECO:0000313" key="4">
    <source>
        <dbReference type="EMBL" id="QWQ37474.1"/>
    </source>
</evidence>
<evidence type="ECO:0000256" key="1">
    <source>
        <dbReference type="PROSITE-ProRule" id="PRU10141"/>
    </source>
</evidence>
<protein>
    <submittedName>
        <fullName evidence="4">Protein kinase</fullName>
    </submittedName>
</protein>
<accession>A0A975S7Z7</accession>
<dbReference type="EMBL" id="CP076456">
    <property type="protein sequence ID" value="QWQ37474.1"/>
    <property type="molecule type" value="Genomic_DNA"/>
</dbReference>